<evidence type="ECO:0000313" key="8">
    <source>
        <dbReference type="Proteomes" id="UP001445335"/>
    </source>
</evidence>
<dbReference type="InterPro" id="IPR036915">
    <property type="entry name" value="Cyclin-like_sf"/>
</dbReference>
<keyword evidence="8" id="KW-1185">Reference proteome</keyword>
<organism evidence="7 8">
    <name type="scientific">Elliptochloris bilobata</name>
    <dbReference type="NCBI Taxonomy" id="381761"/>
    <lineage>
        <taxon>Eukaryota</taxon>
        <taxon>Viridiplantae</taxon>
        <taxon>Chlorophyta</taxon>
        <taxon>core chlorophytes</taxon>
        <taxon>Trebouxiophyceae</taxon>
        <taxon>Trebouxiophyceae incertae sedis</taxon>
        <taxon>Elliptochloris clade</taxon>
        <taxon>Elliptochloris</taxon>
    </lineage>
</organism>
<name>A0AAW1RIV5_9CHLO</name>
<dbReference type="GO" id="GO:0051301">
    <property type="term" value="P:cell division"/>
    <property type="evidence" value="ECO:0007669"/>
    <property type="project" value="UniProtKB-KW"/>
</dbReference>
<dbReference type="InterPro" id="IPR048258">
    <property type="entry name" value="Cyclins_cyclin-box"/>
</dbReference>
<feature type="domain" description="Cyclin C-terminal" evidence="6">
    <location>
        <begin position="185"/>
        <end position="308"/>
    </location>
</feature>
<evidence type="ECO:0008006" key="9">
    <source>
        <dbReference type="Google" id="ProtNLM"/>
    </source>
</evidence>
<keyword evidence="3" id="KW-0131">Cell cycle</keyword>
<dbReference type="PANTHER" id="PTHR10177">
    <property type="entry name" value="CYCLINS"/>
    <property type="match status" value="1"/>
</dbReference>
<dbReference type="AlphaFoldDB" id="A0AAW1RIV5"/>
<evidence type="ECO:0000259" key="6">
    <source>
        <dbReference type="SMART" id="SM01332"/>
    </source>
</evidence>
<dbReference type="EMBL" id="JALJOU010000034">
    <property type="protein sequence ID" value="KAK9833985.1"/>
    <property type="molecule type" value="Genomic_DNA"/>
</dbReference>
<reference evidence="7 8" key="1">
    <citation type="journal article" date="2024" name="Nat. Commun.">
        <title>Phylogenomics reveals the evolutionary origins of lichenization in chlorophyte algae.</title>
        <authorList>
            <person name="Puginier C."/>
            <person name="Libourel C."/>
            <person name="Otte J."/>
            <person name="Skaloud P."/>
            <person name="Haon M."/>
            <person name="Grisel S."/>
            <person name="Petersen M."/>
            <person name="Berrin J.G."/>
            <person name="Delaux P.M."/>
            <person name="Dal Grande F."/>
            <person name="Keller J."/>
        </authorList>
    </citation>
    <scope>NUCLEOTIDE SEQUENCE [LARGE SCALE GENOMIC DNA]</scope>
    <source>
        <strain evidence="7 8">SAG 245.80</strain>
    </source>
</reference>
<gene>
    <name evidence="7" type="ORF">WJX81_000827</name>
</gene>
<dbReference type="Proteomes" id="UP001445335">
    <property type="component" value="Unassembled WGS sequence"/>
</dbReference>
<evidence type="ECO:0000256" key="1">
    <source>
        <dbReference type="ARBA" id="ARBA00022618"/>
    </source>
</evidence>
<dbReference type="SMART" id="SM01332">
    <property type="entry name" value="Cyclin_C"/>
    <property type="match status" value="1"/>
</dbReference>
<dbReference type="FunFam" id="1.10.472.10:FF:000001">
    <property type="entry name" value="G2/mitotic-specific cyclin"/>
    <property type="match status" value="1"/>
</dbReference>
<sequence>MERYLDVADEDEDTPTKRAKDLEDGLYGRHAWPWGRSPTGLLGGGAEEEMIRNLYVTEEQLRPDPAYMDKHSQAVQPALFIDPSMRAIAVSWLVEVACEYGLHQETLFLAIALLDRFLTHSKAVPRSNLQLVSVACMLVASKHEEEVHPSVADFTNIADNCFAQGDLLKMEGLVLQSLGFHINTPTAHTFLSLMKLGLRLGARPGATASFLTELATLEYSMLRYPPSILAAAAVLVAEAHDEAAASTAAASLLALCGFAPAALCDCAEELLVVQQRAAAVDDGDHPAMAVKDKYRDARWLGASRAVPPLALPEGLFQGREPATKRHLPVRGPA</sequence>
<dbReference type="InterPro" id="IPR013763">
    <property type="entry name" value="Cyclin-like_dom"/>
</dbReference>
<accession>A0AAW1RIV5</accession>
<dbReference type="SUPFAM" id="SSF47954">
    <property type="entry name" value="Cyclin-like"/>
    <property type="match status" value="2"/>
</dbReference>
<feature type="domain" description="Cyclin-like" evidence="5">
    <location>
        <begin position="189"/>
        <end position="272"/>
    </location>
</feature>
<keyword evidence="1" id="KW-0132">Cell division</keyword>
<evidence type="ECO:0000256" key="3">
    <source>
        <dbReference type="ARBA" id="ARBA00023306"/>
    </source>
</evidence>
<evidence type="ECO:0000256" key="2">
    <source>
        <dbReference type="ARBA" id="ARBA00023127"/>
    </source>
</evidence>
<dbReference type="Gene3D" id="1.10.472.10">
    <property type="entry name" value="Cyclin-like"/>
    <property type="match status" value="2"/>
</dbReference>
<protein>
    <recommendedName>
        <fullName evidence="9">Cyclin N-terminal domain-containing protein</fullName>
    </recommendedName>
</protein>
<comment type="caution">
    <text evidence="7">The sequence shown here is derived from an EMBL/GenBank/DDBJ whole genome shotgun (WGS) entry which is preliminary data.</text>
</comment>
<dbReference type="PROSITE" id="PS00292">
    <property type="entry name" value="CYCLINS"/>
    <property type="match status" value="1"/>
</dbReference>
<comment type="similarity">
    <text evidence="4">Belongs to the cyclin family.</text>
</comment>
<evidence type="ECO:0000256" key="4">
    <source>
        <dbReference type="RuleBase" id="RU000383"/>
    </source>
</evidence>
<keyword evidence="2 4" id="KW-0195">Cyclin</keyword>
<dbReference type="InterPro" id="IPR004367">
    <property type="entry name" value="Cyclin_C-dom"/>
</dbReference>
<feature type="domain" description="Cyclin-like" evidence="5">
    <location>
        <begin position="91"/>
        <end position="176"/>
    </location>
</feature>
<evidence type="ECO:0000313" key="7">
    <source>
        <dbReference type="EMBL" id="KAK9833985.1"/>
    </source>
</evidence>
<dbReference type="SMART" id="SM00385">
    <property type="entry name" value="CYCLIN"/>
    <property type="match status" value="2"/>
</dbReference>
<evidence type="ECO:0000259" key="5">
    <source>
        <dbReference type="SMART" id="SM00385"/>
    </source>
</evidence>
<proteinExistence type="inferred from homology"/>
<dbReference type="Pfam" id="PF00134">
    <property type="entry name" value="Cyclin_N"/>
    <property type="match status" value="1"/>
</dbReference>
<dbReference type="Pfam" id="PF02984">
    <property type="entry name" value="Cyclin_C"/>
    <property type="match status" value="1"/>
</dbReference>
<dbReference type="InterPro" id="IPR006671">
    <property type="entry name" value="Cyclin_N"/>
</dbReference>
<dbReference type="InterPro" id="IPR039361">
    <property type="entry name" value="Cyclin"/>
</dbReference>